<dbReference type="Gene3D" id="2.40.30.10">
    <property type="entry name" value="Translation factors"/>
    <property type="match status" value="1"/>
</dbReference>
<reference evidence="4" key="1">
    <citation type="journal article" date="2019" name="Int. J. Syst. Evol. Microbiol.">
        <title>The Global Catalogue of Microorganisms (GCM) 10K type strain sequencing project: providing services to taxonomists for standard genome sequencing and annotation.</title>
        <authorList>
            <consortium name="The Broad Institute Genomics Platform"/>
            <consortium name="The Broad Institute Genome Sequencing Center for Infectious Disease"/>
            <person name="Wu L."/>
            <person name="Ma J."/>
        </authorList>
    </citation>
    <scope>NUCLEOTIDE SEQUENCE [LARGE SCALE GENOMIC DNA]</scope>
    <source>
        <strain evidence="4">CGMCC 4.5798</strain>
    </source>
</reference>
<protein>
    <recommendedName>
        <fullName evidence="5">Translation elongation factor EFTu/EF1A C-terminal domain-containing protein</fullName>
    </recommendedName>
</protein>
<dbReference type="InterPro" id="IPR009001">
    <property type="entry name" value="Transl_elong_EF1A/Init_IF2_C"/>
</dbReference>
<evidence type="ECO:0000313" key="4">
    <source>
        <dbReference type="Proteomes" id="UP001596086"/>
    </source>
</evidence>
<dbReference type="RefSeq" id="WP_379771209.1">
    <property type="nucleotide sequence ID" value="NZ_JBHSMZ010000007.1"/>
</dbReference>
<evidence type="ECO:0000256" key="2">
    <source>
        <dbReference type="ARBA" id="ARBA00023134"/>
    </source>
</evidence>
<evidence type="ECO:0000313" key="3">
    <source>
        <dbReference type="EMBL" id="MFC5549333.1"/>
    </source>
</evidence>
<evidence type="ECO:0000256" key="1">
    <source>
        <dbReference type="ARBA" id="ARBA00022741"/>
    </source>
</evidence>
<dbReference type="EMBL" id="JBHSMZ010000007">
    <property type="protein sequence ID" value="MFC5549333.1"/>
    <property type="molecule type" value="Genomic_DNA"/>
</dbReference>
<keyword evidence="2" id="KW-0342">GTP-binding</keyword>
<gene>
    <name evidence="3" type="ORF">ACFPO9_12515</name>
</gene>
<comment type="caution">
    <text evidence="3">The sequence shown here is derived from an EMBL/GenBank/DDBJ whole genome shotgun (WGS) entry which is preliminary data.</text>
</comment>
<proteinExistence type="predicted"/>
<dbReference type="Proteomes" id="UP001596086">
    <property type="component" value="Unassembled WGS sequence"/>
</dbReference>
<keyword evidence="4" id="KW-1185">Reference proteome</keyword>
<accession>A0ABW0RWX9</accession>
<organism evidence="3 4">
    <name type="scientific">Massilia aerilata</name>
    <dbReference type="NCBI Taxonomy" id="453817"/>
    <lineage>
        <taxon>Bacteria</taxon>
        <taxon>Pseudomonadati</taxon>
        <taxon>Pseudomonadota</taxon>
        <taxon>Betaproteobacteria</taxon>
        <taxon>Burkholderiales</taxon>
        <taxon>Oxalobacteraceae</taxon>
        <taxon>Telluria group</taxon>
        <taxon>Massilia</taxon>
    </lineage>
</organism>
<dbReference type="SUPFAM" id="SSF50465">
    <property type="entry name" value="EF-Tu/eEF-1alpha/eIF2-gamma C-terminal domain"/>
    <property type="match status" value="1"/>
</dbReference>
<name>A0ABW0RWX9_9BURK</name>
<sequence>MNTAPRIQVEVHFKPTAAGGRARPAALTTGGYRPHFVVEPGQMLGVVFIHADIPAPPPGETAVATVALMYEGVDYSALVPGAVFDVVEGRQVVATGRVLPADKEKK</sequence>
<evidence type="ECO:0008006" key="5">
    <source>
        <dbReference type="Google" id="ProtNLM"/>
    </source>
</evidence>
<keyword evidence="1" id="KW-0547">Nucleotide-binding</keyword>